<protein>
    <recommendedName>
        <fullName evidence="1">Formyl transferase N-terminal domain-containing protein</fullName>
    </recommendedName>
</protein>
<dbReference type="Gene3D" id="3.40.50.12230">
    <property type="match status" value="1"/>
</dbReference>
<dbReference type="InterPro" id="IPR001555">
    <property type="entry name" value="GART_AS"/>
</dbReference>
<dbReference type="EMBL" id="FLUO01000001">
    <property type="protein sequence ID" value="SBV91764.1"/>
    <property type="molecule type" value="Genomic_DNA"/>
</dbReference>
<gene>
    <name evidence="2" type="ORF">KL86APRO_10168</name>
</gene>
<dbReference type="Pfam" id="PF00551">
    <property type="entry name" value="Formyl_trans_N"/>
    <property type="match status" value="1"/>
</dbReference>
<dbReference type="SUPFAM" id="SSF53328">
    <property type="entry name" value="Formyltransferase"/>
    <property type="match status" value="1"/>
</dbReference>
<dbReference type="InterPro" id="IPR002376">
    <property type="entry name" value="Formyl_transf_N"/>
</dbReference>
<evidence type="ECO:0000259" key="1">
    <source>
        <dbReference type="Pfam" id="PF00551"/>
    </source>
</evidence>
<name>A0A212IX67_9PROT</name>
<accession>A0A212IX67</accession>
<sequence>MSDAELLDEIVLLADPLLLPVLAQTLMVAHPLASPDALMRAKPYLVVTPVATLEALSARAEKSLDGARLLICGSAEIVPQALLDRFPGPSYNIHPGPPERPGRFPSVWALYHGDPQFGTTVHEAAAEVDAGPIVAVERFAIPEDADRGALDTLSLTSVLRLLVRLVPALVTRAPLPRIAERWSGRRTRQADFAALCRLPEDVDAAEFARRYRAVGEGPEHALEITRFGHRFRLDNRRDAPVTVGGLVRPS</sequence>
<dbReference type="AlphaFoldDB" id="A0A212IX67"/>
<feature type="domain" description="Formyl transferase N-terminal" evidence="1">
    <location>
        <begin position="73"/>
        <end position="150"/>
    </location>
</feature>
<proteinExistence type="predicted"/>
<organism evidence="2">
    <name type="scientific">uncultured Alphaproteobacteria bacterium</name>
    <dbReference type="NCBI Taxonomy" id="91750"/>
    <lineage>
        <taxon>Bacteria</taxon>
        <taxon>Pseudomonadati</taxon>
        <taxon>Pseudomonadota</taxon>
        <taxon>Alphaproteobacteria</taxon>
        <taxon>environmental samples</taxon>
    </lineage>
</organism>
<evidence type="ECO:0000313" key="2">
    <source>
        <dbReference type="EMBL" id="SBV91764.1"/>
    </source>
</evidence>
<dbReference type="InterPro" id="IPR036477">
    <property type="entry name" value="Formyl_transf_N_sf"/>
</dbReference>
<reference evidence="2" key="1">
    <citation type="submission" date="2016-04" db="EMBL/GenBank/DDBJ databases">
        <authorList>
            <person name="Evans L.H."/>
            <person name="Alamgir A."/>
            <person name="Owens N."/>
            <person name="Weber N.D."/>
            <person name="Virtaneva K."/>
            <person name="Barbian K."/>
            <person name="Babar A."/>
            <person name="Rosenke K."/>
        </authorList>
    </citation>
    <scope>NUCLEOTIDE SEQUENCE</scope>
    <source>
        <strain evidence="2">86</strain>
    </source>
</reference>
<dbReference type="PROSITE" id="PS00373">
    <property type="entry name" value="GART"/>
    <property type="match status" value="1"/>
</dbReference>